<dbReference type="AlphaFoldDB" id="A0A9W8XPU5"/>
<sequence length="1227" mass="133540">MASNNYNPYNYPYQQSSAQQYSGYQTAPATNNISQSSRQYQSTPATSQATDYMSYQAQSHNDQGNAYGRTLDSDWGGSNYGGNRETTSRAAEVLRNMSNTAVAPSDATPVSQAGFTAKNAPTAQRYSSNTYQGHSHQVHKTHATSSTYAQAQSQSRPRSVNANRGQTPTSRGITSPAMASGYPSKRAATAFNQQSQYSASPAQAQAQAQYNHNSQTPASSARSAAMTAASHYNDYNNRQLPTLDAIRSGTATASSSYNYSDTQAPAPVPQAPNSNAADTYNQGATTVDPMAVYDPWPEYQRKQEALRAQKAVEDAERAEEERIAEQTRKQEEEKKDEERMRQEEEERSRQAKQSKPTQKSRKSQQTAPAAPTEASSAISAGGGAEDGAMEGGMEAEIRALMAKMRELNSKDPAMLARIWEEERRAKAPKSPVVPLKSAPQAVPIAQPSQANARQAANQSKKVFAVREPSAVVVAKPATPVTTQHLARPAVAAAIASNRTGGNTIWPPEKKVTLASAAAVYLNGQNPQMPVHPDQILIMLDGNPSYIELCEQLENIGIRLDRAAFAKNLLTAVPDVNSSSRAKTVQLPSNGAVAPSAPVARPAVMKRDIGTPATPIANYPSAAPSPASPFPNSYPPAAPMAAPVAAPVAEMVPIKPELKRPANKEEAARKRDFSDLIDLTQADEDDFGPPPKRTHIGSTSSFTPTGYSPPNYMDLDEGPATSIHLPDHDSPQPVVHQSIPPAPHARDLRHTGVVDSLDRKKALRRNTYNIKTIARDVLLACGRHPEQRQLNQHLEILRTTLPQVHQDADLSTLRWDLIDPGKPPRGYFRDSTQGLAEDADDEGSEEEDENTRSQKLSLQSGESTDQEKVQAPPLAEAINPFKQKHRRPGRPPRSSFGPDQTTTPSTPARPPPKTMSVSAPRATSAGVGYSAFRTATQYDANGNPIPKKRGRPVGWRKNIHGSAQAQAQPSANGHTVPRPLQLNSSQPSTMRNPTSRDNEPIRIDSRSPSVPNKTNRYQSFNCTWQGCKAELHNLDTLKKHVSKVHRSSINNSGFIECHWANCAMEVTNEDAMTGMRTEQPKPKSFTTLANWMQHLEQLHFSPLSWELGDGPASGVSDATDSEAYLSDAHGRRVTPKLTPRTDYLENSRVNTPDSTSVPGPSVTRGRGRPPKHDVEQEAGDVQKRLVQQKRRIGGPGMDRGGATLVNEKRRRGFIENDDSEEELVDAED</sequence>
<keyword evidence="4" id="KW-1185">Reference proteome</keyword>
<dbReference type="Proteomes" id="UP001140513">
    <property type="component" value="Unassembled WGS sequence"/>
</dbReference>
<dbReference type="OrthoDB" id="5424797at2759"/>
<feature type="region of interest" description="Disordered" evidence="1">
    <location>
        <begin position="304"/>
        <end position="388"/>
    </location>
</feature>
<feature type="region of interest" description="Disordered" evidence="1">
    <location>
        <begin position="680"/>
        <end position="705"/>
    </location>
</feature>
<feature type="compositionally biased region" description="Polar residues" evidence="1">
    <location>
        <begin position="271"/>
        <end position="285"/>
    </location>
</feature>
<feature type="compositionally biased region" description="Basic and acidic residues" evidence="1">
    <location>
        <begin position="304"/>
        <end position="349"/>
    </location>
</feature>
<dbReference type="InterPro" id="IPR013087">
    <property type="entry name" value="Znf_C2H2_type"/>
</dbReference>
<feature type="compositionally biased region" description="Acidic residues" evidence="1">
    <location>
        <begin position="1214"/>
        <end position="1227"/>
    </location>
</feature>
<evidence type="ECO:0000259" key="2">
    <source>
        <dbReference type="PROSITE" id="PS00028"/>
    </source>
</evidence>
<feature type="region of interest" description="Disordered" evidence="1">
    <location>
        <begin position="1"/>
        <end position="84"/>
    </location>
</feature>
<feature type="compositionally biased region" description="Polar residues" evidence="1">
    <location>
        <begin position="960"/>
        <end position="972"/>
    </location>
</feature>
<feature type="compositionally biased region" description="Low complexity" evidence="1">
    <location>
        <begin position="363"/>
        <end position="379"/>
    </location>
</feature>
<feature type="compositionally biased region" description="Acidic residues" evidence="1">
    <location>
        <begin position="836"/>
        <end position="848"/>
    </location>
</feature>
<feature type="region of interest" description="Disordered" evidence="1">
    <location>
        <begin position="1122"/>
        <end position="1227"/>
    </location>
</feature>
<feature type="compositionally biased region" description="Low complexity" evidence="1">
    <location>
        <begin position="891"/>
        <end position="905"/>
    </location>
</feature>
<feature type="compositionally biased region" description="Polar residues" evidence="1">
    <location>
        <begin position="126"/>
        <end position="135"/>
    </location>
</feature>
<feature type="compositionally biased region" description="Polar residues" evidence="1">
    <location>
        <begin position="1146"/>
        <end position="1157"/>
    </location>
</feature>
<comment type="caution">
    <text evidence="3">The sequence shown here is derived from an EMBL/GenBank/DDBJ whole genome shotgun (WGS) entry which is preliminary data.</text>
</comment>
<proteinExistence type="predicted"/>
<gene>
    <name evidence="3" type="ORF">N0V89_006143</name>
</gene>
<protein>
    <recommendedName>
        <fullName evidence="2">C2H2-type domain-containing protein</fullName>
    </recommendedName>
</protein>
<reference evidence="3" key="1">
    <citation type="submission" date="2022-10" db="EMBL/GenBank/DDBJ databases">
        <title>Tapping the CABI collections for fungal endophytes: first genome assemblies for Collariella, Neodidymelliopsis, Ascochyta clinopodiicola, Didymella pomorum, Didymosphaeria variabile, Neocosmospora piperis and Neocucurbitaria cava.</title>
        <authorList>
            <person name="Hill R."/>
        </authorList>
    </citation>
    <scope>NUCLEOTIDE SEQUENCE</scope>
    <source>
        <strain evidence="3">IMI 356815</strain>
    </source>
</reference>
<evidence type="ECO:0000313" key="3">
    <source>
        <dbReference type="EMBL" id="KAJ4354407.1"/>
    </source>
</evidence>
<feature type="compositionally biased region" description="Polar residues" evidence="1">
    <location>
        <begin position="695"/>
        <end position="705"/>
    </location>
</feature>
<feature type="compositionally biased region" description="Basic and acidic residues" evidence="1">
    <location>
        <begin position="993"/>
        <end position="1004"/>
    </location>
</feature>
<name>A0A9W8XPU5_9PLEO</name>
<feature type="compositionally biased region" description="Polar residues" evidence="1">
    <location>
        <begin position="980"/>
        <end position="992"/>
    </location>
</feature>
<feature type="compositionally biased region" description="Polar residues" evidence="1">
    <location>
        <begin position="156"/>
        <end position="173"/>
    </location>
</feature>
<dbReference type="GO" id="GO:0003677">
    <property type="term" value="F:DNA binding"/>
    <property type="evidence" value="ECO:0007669"/>
    <property type="project" value="InterPro"/>
</dbReference>
<feature type="domain" description="C2H2-type" evidence="2">
    <location>
        <begin position="1021"/>
        <end position="1044"/>
    </location>
</feature>
<evidence type="ECO:0000313" key="4">
    <source>
        <dbReference type="Proteomes" id="UP001140513"/>
    </source>
</evidence>
<dbReference type="PROSITE" id="PS00028">
    <property type="entry name" value="ZINC_FINGER_C2H2_1"/>
    <property type="match status" value="1"/>
</dbReference>
<feature type="compositionally biased region" description="Polar residues" evidence="1">
    <location>
        <begin position="852"/>
        <end position="862"/>
    </location>
</feature>
<dbReference type="RefSeq" id="XP_056072181.1">
    <property type="nucleotide sequence ID" value="XM_056214914.1"/>
</dbReference>
<feature type="region of interest" description="Disordered" evidence="1">
    <location>
        <begin position="253"/>
        <end position="289"/>
    </location>
</feature>
<dbReference type="EMBL" id="JAPEUX010000004">
    <property type="protein sequence ID" value="KAJ4354407.1"/>
    <property type="molecule type" value="Genomic_DNA"/>
</dbReference>
<feature type="compositionally biased region" description="Polar residues" evidence="1">
    <location>
        <begin position="253"/>
        <end position="263"/>
    </location>
</feature>
<dbReference type="InterPro" id="IPR017956">
    <property type="entry name" value="AT_hook_DNA-bd_motif"/>
</dbReference>
<feature type="compositionally biased region" description="Low complexity" evidence="1">
    <location>
        <begin position="1"/>
        <end position="25"/>
    </location>
</feature>
<feature type="region of interest" description="Disordered" evidence="1">
    <location>
        <begin position="193"/>
        <end position="225"/>
    </location>
</feature>
<evidence type="ECO:0000256" key="1">
    <source>
        <dbReference type="SAM" id="MobiDB-lite"/>
    </source>
</evidence>
<feature type="region of interest" description="Disordered" evidence="1">
    <location>
        <begin position="960"/>
        <end position="1013"/>
    </location>
</feature>
<accession>A0A9W8XPU5</accession>
<dbReference type="SMART" id="SM00384">
    <property type="entry name" value="AT_hook"/>
    <property type="match status" value="3"/>
</dbReference>
<feature type="compositionally biased region" description="Basic and acidic residues" evidence="1">
    <location>
        <begin position="1169"/>
        <end position="1182"/>
    </location>
</feature>
<feature type="compositionally biased region" description="Polar residues" evidence="1">
    <location>
        <begin position="27"/>
        <end position="64"/>
    </location>
</feature>
<dbReference type="GeneID" id="80909673"/>
<feature type="region of interest" description="Disordered" evidence="1">
    <location>
        <begin position="126"/>
        <end position="181"/>
    </location>
</feature>
<feature type="compositionally biased region" description="Low complexity" evidence="1">
    <location>
        <begin position="143"/>
        <end position="155"/>
    </location>
</feature>
<organism evidence="3 4">
    <name type="scientific">Didymosphaeria variabile</name>
    <dbReference type="NCBI Taxonomy" id="1932322"/>
    <lineage>
        <taxon>Eukaryota</taxon>
        <taxon>Fungi</taxon>
        <taxon>Dikarya</taxon>
        <taxon>Ascomycota</taxon>
        <taxon>Pezizomycotina</taxon>
        <taxon>Dothideomycetes</taxon>
        <taxon>Pleosporomycetidae</taxon>
        <taxon>Pleosporales</taxon>
        <taxon>Massarineae</taxon>
        <taxon>Didymosphaeriaceae</taxon>
        <taxon>Didymosphaeria</taxon>
    </lineage>
</organism>
<feature type="region of interest" description="Disordered" evidence="1">
    <location>
        <begin position="814"/>
        <end position="924"/>
    </location>
</feature>